<sequence>MTTIDFQTIRAEPKSKRDSFEALSILLFQRTTDVPPGSEFVAIRGDGGDGGVEAFFRTPGDGVVGLQAKYFFKLGNGEFSQIKDSYKTALANYPDLTEYYVYIPFDLTGKRSAGAHGRSETERFEDWRVKMRIASFALGHPVEIHLVPESLVREKLLTIDSHGGYRRYWFGEAALTKAQIVSGLEQAKAFAGPRHSSLVDVATEAHEALDFFGRVLSPDGWVVENVRPYRHAFASLAQASAELFSLLDALDKKKAKQLLSSVNNAFTQMRSPGFVVNHSDELEAHLELLLPLMETAEHKHYEKFCSLHGEENDNPHFRQFQAEMMAALPAGILDMCREALKDISEVLSRLRSPAVNASRAQSLLLVGPPGIGKTHELVAAANRRLTAEGLSLVVFGEDFRDGQPWEVVRTKLGFGASVGRGELFECISASAASTRLPFVIYIDALNETPDAARWRDRLPEFLQQIANYPNILVCVSTRDTYRDLVVDERFPGFAFNHRGFEGRQAEALEAFCAAYQIESEITPLFSEELVNPLLLHLACKTIKAGGGKNLDLSAPGFDNLFNSYLDVCDSAIRRKRGWSNPVNLVRRSLRELAEVWACDPAGAINYEVAVSTLNSVLSGDVHASVMLEELQREGLLIVSEVVRDEWVVRFAYQKFSDSLVAANILESCSAGDEVNLKLLGNSLSKLCPENAGLVEAIASVLPEKTNVEITDYRLALPHAVSMPAFLRSITFRSRKSITSATVDVIKACLKQQELWRSAYETLFKTAMIPECAINAKWLHSCLNGRSLVGRDALLSTFLTSSFEEQGVVHAIVDAALRSDVSRWPDESRELLAIVLLWVTSSADRRVRDRSTKALTRVISLYPALGLSLVHLFEGSDDDYILESLTLAIYCGSLLAPSNRQQDFIAILEKLATPGFAIPNVMVRDSVRMLAMALSESVGIPAELQARAIAFCAPFYLPEKWPTYSDATAFTSIEGLPPNMDLSEQWGTDFKRYVLESKMHDFDLASMGITIENVASWIMLETLRLGYPGPKGIAYAHEYPLHNRHGSGRGRPGYAERLGKKYFWISLHRLVGLLARNVPPKTWNDDVTVAEMPEYFWSINLRKVDVTDVRDISGPRSYDERVVGDARYHFPDASEISDLNWVKADDLTPHKECLHRRSSDGADWVALAFYAHDDEREDSAYSRDSRYITVDYSSFIIDKAKQLTARYLDNTHAFSSHGNHCYRAFFGEYPRASAFHQCALSDSVALAADGDLTYADVELLRGVEWEYDYAANERQANLSVPAPALVEHLGLVWDRQSGWLDEAGVLAAFSLTAELRSGLYIRRDLLDRYLRESGSHLLYARFHNRGRTDGPASDAWSFVRYDGRHLKVIHQSVSVFEG</sequence>
<dbReference type="OrthoDB" id="9757917at2"/>
<organism evidence="1 2">
    <name type="scientific">Paraburkholderia monticola</name>
    <dbReference type="NCBI Taxonomy" id="1399968"/>
    <lineage>
        <taxon>Bacteria</taxon>
        <taxon>Pseudomonadati</taxon>
        <taxon>Pseudomonadota</taxon>
        <taxon>Betaproteobacteria</taxon>
        <taxon>Burkholderiales</taxon>
        <taxon>Burkholderiaceae</taxon>
        <taxon>Paraburkholderia</taxon>
    </lineage>
</organism>
<protein>
    <submittedName>
        <fullName evidence="1">Uncharacterized protein</fullName>
    </submittedName>
</protein>
<gene>
    <name evidence="1" type="ORF">CI15_06350</name>
</gene>
<keyword evidence="2" id="KW-1185">Reference proteome</keyword>
<evidence type="ECO:0000313" key="2">
    <source>
        <dbReference type="Proteomes" id="UP000075613"/>
    </source>
</evidence>
<dbReference type="InterPro" id="IPR027417">
    <property type="entry name" value="P-loop_NTPase"/>
</dbReference>
<comment type="caution">
    <text evidence="1">The sequence shown here is derived from an EMBL/GenBank/DDBJ whole genome shotgun (WGS) entry which is preliminary data.</text>
</comment>
<dbReference type="Proteomes" id="UP000075613">
    <property type="component" value="Unassembled WGS sequence"/>
</dbReference>
<accession>A0A149PXM2</accession>
<evidence type="ECO:0000313" key="1">
    <source>
        <dbReference type="EMBL" id="KXU89805.1"/>
    </source>
</evidence>
<dbReference type="SUPFAM" id="SSF52540">
    <property type="entry name" value="P-loop containing nucleoside triphosphate hydrolases"/>
    <property type="match status" value="1"/>
</dbReference>
<proteinExistence type="predicted"/>
<name>A0A149PXM2_9BURK</name>
<dbReference type="RefSeq" id="WP_062125334.1">
    <property type="nucleotide sequence ID" value="NZ_LRBG01000004.1"/>
</dbReference>
<dbReference type="EMBL" id="LRBG01000004">
    <property type="protein sequence ID" value="KXU89805.1"/>
    <property type="molecule type" value="Genomic_DNA"/>
</dbReference>
<reference evidence="1 2" key="1">
    <citation type="journal article" date="2015" name="Int. J. Syst. Evol. Microbiol.">
        <title>Burkholderia monticola sp. nov., isolated from mountain soil.</title>
        <authorList>
            <person name="Baek I."/>
            <person name="Seo B."/>
            <person name="Lee I."/>
            <person name="Yi H."/>
            <person name="Chun J."/>
        </authorList>
    </citation>
    <scope>NUCLEOTIDE SEQUENCE [LARGE SCALE GENOMIC DNA]</scope>
    <source>
        <strain evidence="1 2">JC2948</strain>
    </source>
</reference>